<protein>
    <submittedName>
        <fullName evidence="1">(northern house mosquito) hypothetical protein</fullName>
    </submittedName>
</protein>
<sequence length="125" mass="13830">MATRRAAILRGKGVCNPLAPTVPLLEVVKEKLLEVRKSTSIKRRGMLPMLSRACSSFRFRSRYFVAVIGPSSRWSVSPTSAATPVRSWCTACTNRIRRRANRSGYGTATWRSPRYASASGLAPGW</sequence>
<dbReference type="EMBL" id="HBUE01254604">
    <property type="protein sequence ID" value="CAG6555782.1"/>
    <property type="molecule type" value="Transcribed_RNA"/>
</dbReference>
<name>A0A8D8GF80_CULPI</name>
<dbReference type="EMBL" id="HBUE01254605">
    <property type="protein sequence ID" value="CAG6555785.1"/>
    <property type="molecule type" value="Transcribed_RNA"/>
</dbReference>
<dbReference type="EMBL" id="HBUE01149627">
    <property type="protein sequence ID" value="CAG6504506.1"/>
    <property type="molecule type" value="Transcribed_RNA"/>
</dbReference>
<dbReference type="EMBL" id="HBUE01149628">
    <property type="protein sequence ID" value="CAG6504509.1"/>
    <property type="molecule type" value="Transcribed_RNA"/>
</dbReference>
<proteinExistence type="predicted"/>
<accession>A0A8D8GF80</accession>
<dbReference type="AlphaFoldDB" id="A0A8D8GF80"/>
<organism evidence="1">
    <name type="scientific">Culex pipiens</name>
    <name type="common">House mosquito</name>
    <dbReference type="NCBI Taxonomy" id="7175"/>
    <lineage>
        <taxon>Eukaryota</taxon>
        <taxon>Metazoa</taxon>
        <taxon>Ecdysozoa</taxon>
        <taxon>Arthropoda</taxon>
        <taxon>Hexapoda</taxon>
        <taxon>Insecta</taxon>
        <taxon>Pterygota</taxon>
        <taxon>Neoptera</taxon>
        <taxon>Endopterygota</taxon>
        <taxon>Diptera</taxon>
        <taxon>Nematocera</taxon>
        <taxon>Culicoidea</taxon>
        <taxon>Culicidae</taxon>
        <taxon>Culicinae</taxon>
        <taxon>Culicini</taxon>
        <taxon>Culex</taxon>
        <taxon>Culex</taxon>
    </lineage>
</organism>
<evidence type="ECO:0000313" key="1">
    <source>
        <dbReference type="EMBL" id="CAG6504509.1"/>
    </source>
</evidence>
<reference evidence="1" key="1">
    <citation type="submission" date="2021-05" db="EMBL/GenBank/DDBJ databases">
        <authorList>
            <person name="Alioto T."/>
            <person name="Alioto T."/>
            <person name="Gomez Garrido J."/>
        </authorList>
    </citation>
    <scope>NUCLEOTIDE SEQUENCE</scope>
</reference>